<name>A0A915HWN3_ROMCU</name>
<reference evidence="3" key="1">
    <citation type="submission" date="2022-11" db="UniProtKB">
        <authorList>
            <consortium name="WormBaseParasite"/>
        </authorList>
    </citation>
    <scope>IDENTIFICATION</scope>
</reference>
<feature type="region of interest" description="Disordered" evidence="1">
    <location>
        <begin position="1"/>
        <end position="31"/>
    </location>
</feature>
<feature type="compositionally biased region" description="Polar residues" evidence="1">
    <location>
        <begin position="15"/>
        <end position="31"/>
    </location>
</feature>
<accession>A0A915HWN3</accession>
<dbReference type="Proteomes" id="UP000887565">
    <property type="component" value="Unplaced"/>
</dbReference>
<keyword evidence="2" id="KW-1185">Reference proteome</keyword>
<dbReference type="AlphaFoldDB" id="A0A915HWN3"/>
<organism evidence="2 3">
    <name type="scientific">Romanomermis culicivorax</name>
    <name type="common">Nematode worm</name>
    <dbReference type="NCBI Taxonomy" id="13658"/>
    <lineage>
        <taxon>Eukaryota</taxon>
        <taxon>Metazoa</taxon>
        <taxon>Ecdysozoa</taxon>
        <taxon>Nematoda</taxon>
        <taxon>Enoplea</taxon>
        <taxon>Dorylaimia</taxon>
        <taxon>Mermithida</taxon>
        <taxon>Mermithoidea</taxon>
        <taxon>Mermithidae</taxon>
        <taxon>Romanomermis</taxon>
    </lineage>
</organism>
<sequence length="128" mass="14307">MDKKKNKLQPIDPVSSGSTSKTGGNPLFSSKNCSNWKLKSELINFSGLKSASGFPDGRHFSVLSSFSFSIKEFNRFNRRSTSSLSNKSDVWSFILFFNALINRLCSDSISDFDRFLSISTLLTLKTSE</sequence>
<proteinExistence type="predicted"/>
<evidence type="ECO:0000313" key="3">
    <source>
        <dbReference type="WBParaSite" id="nRc.2.0.1.t05967-RA"/>
    </source>
</evidence>
<evidence type="ECO:0000256" key="1">
    <source>
        <dbReference type="SAM" id="MobiDB-lite"/>
    </source>
</evidence>
<evidence type="ECO:0000313" key="2">
    <source>
        <dbReference type="Proteomes" id="UP000887565"/>
    </source>
</evidence>
<protein>
    <submittedName>
        <fullName evidence="3">Uncharacterized protein</fullName>
    </submittedName>
</protein>
<dbReference type="WBParaSite" id="nRc.2.0.1.t05967-RA">
    <property type="protein sequence ID" value="nRc.2.0.1.t05967-RA"/>
    <property type="gene ID" value="nRc.2.0.1.g05967"/>
</dbReference>